<reference evidence="2" key="1">
    <citation type="submission" date="2020-08" db="EMBL/GenBank/DDBJ databases">
        <title>Multicomponent nature underlies the extraordinary mechanical properties of spider dragline silk.</title>
        <authorList>
            <person name="Kono N."/>
            <person name="Nakamura H."/>
            <person name="Mori M."/>
            <person name="Yoshida Y."/>
            <person name="Ohtoshi R."/>
            <person name="Malay A.D."/>
            <person name="Moran D.A.P."/>
            <person name="Tomita M."/>
            <person name="Numata K."/>
            <person name="Arakawa K."/>
        </authorList>
    </citation>
    <scope>NUCLEOTIDE SEQUENCE</scope>
</reference>
<feature type="coiled-coil region" evidence="1">
    <location>
        <begin position="113"/>
        <end position="140"/>
    </location>
</feature>
<dbReference type="Proteomes" id="UP000887013">
    <property type="component" value="Unassembled WGS sequence"/>
</dbReference>
<keyword evidence="1" id="KW-0175">Coiled coil</keyword>
<protein>
    <submittedName>
        <fullName evidence="2">Uncharacterized protein</fullName>
    </submittedName>
</protein>
<keyword evidence="3" id="KW-1185">Reference proteome</keyword>
<evidence type="ECO:0000313" key="3">
    <source>
        <dbReference type="Proteomes" id="UP000887013"/>
    </source>
</evidence>
<accession>A0A8X6MZX6</accession>
<dbReference type="OrthoDB" id="10254794at2759"/>
<sequence>MEENQQETTKQLASLENIKTELEREWKEQNSSFTKLKKKIALSSVNSDNGERYTKEEVNELLRKEEEMREALEEVQLQSIKKRYYLKELIEEKKNLVEGPLDFGEYETMCTGTENNREVIKQLKEEIKGYSKKAANVVNILSHVRQKLHSAQSEKCAAKEKEITLEEELKQVTTISIS</sequence>
<organism evidence="2 3">
    <name type="scientific">Nephila pilipes</name>
    <name type="common">Giant wood spider</name>
    <name type="synonym">Nephila maculata</name>
    <dbReference type="NCBI Taxonomy" id="299642"/>
    <lineage>
        <taxon>Eukaryota</taxon>
        <taxon>Metazoa</taxon>
        <taxon>Ecdysozoa</taxon>
        <taxon>Arthropoda</taxon>
        <taxon>Chelicerata</taxon>
        <taxon>Arachnida</taxon>
        <taxon>Araneae</taxon>
        <taxon>Araneomorphae</taxon>
        <taxon>Entelegynae</taxon>
        <taxon>Araneoidea</taxon>
        <taxon>Nephilidae</taxon>
        <taxon>Nephila</taxon>
    </lineage>
</organism>
<evidence type="ECO:0000313" key="2">
    <source>
        <dbReference type="EMBL" id="GFS86578.1"/>
    </source>
</evidence>
<feature type="coiled-coil region" evidence="1">
    <location>
        <begin position="5"/>
        <end position="81"/>
    </location>
</feature>
<proteinExistence type="predicted"/>
<feature type="non-terminal residue" evidence="2">
    <location>
        <position position="178"/>
    </location>
</feature>
<name>A0A8X6MZX6_NEPPI</name>
<comment type="caution">
    <text evidence="2">The sequence shown here is derived from an EMBL/GenBank/DDBJ whole genome shotgun (WGS) entry which is preliminary data.</text>
</comment>
<dbReference type="AlphaFoldDB" id="A0A8X6MZX6"/>
<dbReference type="EMBL" id="BMAW01098788">
    <property type="protein sequence ID" value="GFS86578.1"/>
    <property type="molecule type" value="Genomic_DNA"/>
</dbReference>
<evidence type="ECO:0000256" key="1">
    <source>
        <dbReference type="SAM" id="Coils"/>
    </source>
</evidence>
<gene>
    <name evidence="2" type="primary">AVEN_241438_1</name>
    <name evidence="2" type="ORF">NPIL_552541</name>
</gene>